<reference evidence="2 3" key="1">
    <citation type="submission" date="2018-08" db="EMBL/GenBank/DDBJ databases">
        <title>Erythrobacter zhengii sp.nov., a bacterium isolated from deep-sea sediment.</title>
        <authorList>
            <person name="Fang C."/>
            <person name="Wu Y.-H."/>
            <person name="Sun C."/>
            <person name="Wang H."/>
            <person name="Cheng H."/>
            <person name="Meng F.-X."/>
            <person name="Wang C.-S."/>
            <person name="Xu X.-W."/>
        </authorList>
    </citation>
    <scope>NUCLEOTIDE SEQUENCE [LARGE SCALE GENOMIC DNA]</scope>
    <source>
        <strain evidence="2 3">V18</strain>
    </source>
</reference>
<dbReference type="GO" id="GO:0006629">
    <property type="term" value="P:lipid metabolic process"/>
    <property type="evidence" value="ECO:0007669"/>
    <property type="project" value="InterPro"/>
</dbReference>
<evidence type="ECO:0000259" key="1">
    <source>
        <dbReference type="PROSITE" id="PS51704"/>
    </source>
</evidence>
<dbReference type="EMBL" id="QXFL01000003">
    <property type="protein sequence ID" value="RIV86696.1"/>
    <property type="molecule type" value="Genomic_DNA"/>
</dbReference>
<dbReference type="InterPro" id="IPR017946">
    <property type="entry name" value="PLC-like_Pdiesterase_TIM-brl"/>
</dbReference>
<keyword evidence="3" id="KW-1185">Reference proteome</keyword>
<organism evidence="2 3">
    <name type="scientific">Aurantiacibacter zhengii</name>
    <dbReference type="NCBI Taxonomy" id="2307003"/>
    <lineage>
        <taxon>Bacteria</taxon>
        <taxon>Pseudomonadati</taxon>
        <taxon>Pseudomonadota</taxon>
        <taxon>Alphaproteobacteria</taxon>
        <taxon>Sphingomonadales</taxon>
        <taxon>Erythrobacteraceae</taxon>
        <taxon>Aurantiacibacter</taxon>
    </lineage>
</organism>
<dbReference type="PANTHER" id="PTHR46211:SF1">
    <property type="entry name" value="GLYCEROPHOSPHODIESTER PHOSPHODIESTERASE, CYTOPLASMIC"/>
    <property type="match status" value="1"/>
</dbReference>
<evidence type="ECO:0000313" key="2">
    <source>
        <dbReference type="EMBL" id="RIV86696.1"/>
    </source>
</evidence>
<evidence type="ECO:0000313" key="3">
    <source>
        <dbReference type="Proteomes" id="UP000286576"/>
    </source>
</evidence>
<comment type="caution">
    <text evidence="2">The sequence shown here is derived from an EMBL/GenBank/DDBJ whole genome shotgun (WGS) entry which is preliminary data.</text>
</comment>
<sequence>MDRPEPDRPVSDRATSIAALQSCAYAHRGLHDAGVPENSLAAFRAAIGAGLGIECDVRKSSDGRAVVFHDADLERLTDQAGAMGVRPVGELTALALTGSEEKIPTLRDTLDLIAGQVPVLLELKSDDRRPIDALCRAVRRDLDGYRGAVAIMSFDPRIPRWFAEREPDVPGGLVVTEQNSRTLAAAIKRRLAVSHSRADFLALDIRDLPSSLSRRQVRKGQPLFSWTVRSAAQVETALKAGAIPIVEGPGVAAWEAGA</sequence>
<feature type="domain" description="GP-PDE" evidence="1">
    <location>
        <begin position="22"/>
        <end position="257"/>
    </location>
</feature>
<dbReference type="Proteomes" id="UP000286576">
    <property type="component" value="Unassembled WGS sequence"/>
</dbReference>
<dbReference type="AlphaFoldDB" id="A0A418NT20"/>
<accession>A0A418NT20</accession>
<name>A0A418NT20_9SPHN</name>
<dbReference type="Pfam" id="PF03009">
    <property type="entry name" value="GDPD"/>
    <property type="match status" value="1"/>
</dbReference>
<gene>
    <name evidence="2" type="ORF">D2V07_08320</name>
</gene>
<dbReference type="PROSITE" id="PS51704">
    <property type="entry name" value="GP_PDE"/>
    <property type="match status" value="1"/>
</dbReference>
<dbReference type="Gene3D" id="3.20.20.190">
    <property type="entry name" value="Phosphatidylinositol (PI) phosphodiesterase"/>
    <property type="match status" value="1"/>
</dbReference>
<dbReference type="RefSeq" id="WP_119586512.1">
    <property type="nucleotide sequence ID" value="NZ_CAWODQ010000022.1"/>
</dbReference>
<protein>
    <submittedName>
        <fullName evidence="2">Glycerophosphodiester phosphodiesterase</fullName>
    </submittedName>
</protein>
<dbReference type="PANTHER" id="PTHR46211">
    <property type="entry name" value="GLYCEROPHOSPHORYL DIESTER PHOSPHODIESTERASE"/>
    <property type="match status" value="1"/>
</dbReference>
<dbReference type="SUPFAM" id="SSF51695">
    <property type="entry name" value="PLC-like phosphodiesterases"/>
    <property type="match status" value="1"/>
</dbReference>
<dbReference type="GO" id="GO:0008081">
    <property type="term" value="F:phosphoric diester hydrolase activity"/>
    <property type="evidence" value="ECO:0007669"/>
    <property type="project" value="InterPro"/>
</dbReference>
<dbReference type="InterPro" id="IPR030395">
    <property type="entry name" value="GP_PDE_dom"/>
</dbReference>
<dbReference type="OrthoDB" id="384721at2"/>
<proteinExistence type="predicted"/>